<protein>
    <recommendedName>
        <fullName evidence="12">2-dehydro-3-deoxygluconokinase</fullName>
        <ecNumber evidence="11">2.7.1.45</ecNumber>
    </recommendedName>
    <alternativeName>
        <fullName evidence="13">2-keto-3-deoxygluconokinase</fullName>
    </alternativeName>
    <alternativeName>
        <fullName evidence="14">3-deoxy-2-oxo-D-gluconate kinase</fullName>
    </alternativeName>
    <alternativeName>
        <fullName evidence="8">KDG kinase</fullName>
    </alternativeName>
</protein>
<dbReference type="SUPFAM" id="SSF53613">
    <property type="entry name" value="Ribokinase-like"/>
    <property type="match status" value="1"/>
</dbReference>
<keyword evidence="3" id="KW-0547">Nucleotide-binding</keyword>
<evidence type="ECO:0000256" key="2">
    <source>
        <dbReference type="ARBA" id="ARBA00022679"/>
    </source>
</evidence>
<evidence type="ECO:0000256" key="13">
    <source>
        <dbReference type="ARBA" id="ARBA00075711"/>
    </source>
</evidence>
<reference evidence="18" key="2">
    <citation type="submission" date="2017-05" db="EMBL/GenBank/DDBJ databases">
        <title>Whole genome sequence of fish pathogenic bacteria, Photobacterium damselae subsp. piscicida, strain 91-197, isolated from hybrid striped bass (Morone sp.) in USA.</title>
        <authorList>
            <person name="Teru Y."/>
            <person name="Hikima J."/>
            <person name="Kono T."/>
            <person name="Sakai M."/>
            <person name="Takano T."/>
            <person name="Hawke J.P."/>
            <person name="Takeyama H."/>
            <person name="Aoki T."/>
        </authorList>
    </citation>
    <scope>NUCLEOTIDE SEQUENCE [LARGE SCALE GENOMIC DNA]</scope>
    <source>
        <strain evidence="18">91-197</strain>
    </source>
</reference>
<dbReference type="InterPro" id="IPR002173">
    <property type="entry name" value="Carboh/pur_kinase_PfkB_CS"/>
</dbReference>
<gene>
    <name evidence="17" type="ORF">IC627_19510</name>
    <name evidence="16" type="ORF">PDPUS_2_01242</name>
</gene>
<keyword evidence="6" id="KW-0119">Carbohydrate metabolism</keyword>
<dbReference type="GO" id="GO:0005829">
    <property type="term" value="C:cytosol"/>
    <property type="evidence" value="ECO:0007669"/>
    <property type="project" value="TreeGrafter"/>
</dbReference>
<dbReference type="FunFam" id="3.40.1190.20:FF:000011">
    <property type="entry name" value="2-dehydro-3-deoxygluconokinase, putative"/>
    <property type="match status" value="1"/>
</dbReference>
<dbReference type="PANTHER" id="PTHR43085">
    <property type="entry name" value="HEXOKINASE FAMILY MEMBER"/>
    <property type="match status" value="1"/>
</dbReference>
<evidence type="ECO:0000256" key="3">
    <source>
        <dbReference type="ARBA" id="ARBA00022741"/>
    </source>
</evidence>
<reference evidence="17 19" key="3">
    <citation type="submission" date="2020-09" db="EMBL/GenBank/DDBJ databases">
        <title>Complete, closed and curated genome sequences of Photobacterium damselae subsp. piscicida isolates from Australia indicate localised evolution and additional plasmid-borne pathogenicity mechanisms.</title>
        <authorList>
            <person name="Baseggio L."/>
            <person name="Silayeva O."/>
            <person name="Buller N."/>
            <person name="Landos M."/>
            <person name="Engelstaedter J."/>
            <person name="Barnes A.C."/>
        </authorList>
    </citation>
    <scope>NUCLEOTIDE SEQUENCE [LARGE SCALE GENOMIC DNA]</scope>
    <source>
        <strain evidence="17 19">AS-16-0540-1</strain>
    </source>
</reference>
<comment type="pathway">
    <text evidence="7">Carbohydrate acid metabolism; 2-dehydro-3-deoxy-D-gluconate degradation; D-glyceraldehyde 3-phosphate and pyruvate from 2-dehydro-3-deoxy-D-gluconate: step 1/2.</text>
</comment>
<dbReference type="Gene3D" id="3.40.1190.20">
    <property type="match status" value="1"/>
</dbReference>
<dbReference type="InterPro" id="IPR050306">
    <property type="entry name" value="PfkB_Carbo_kinase"/>
</dbReference>
<evidence type="ECO:0000256" key="8">
    <source>
        <dbReference type="ARBA" id="ARBA00044254"/>
    </source>
</evidence>
<dbReference type="EMBL" id="CP061855">
    <property type="protein sequence ID" value="QOD58031.1"/>
    <property type="molecule type" value="Genomic_DNA"/>
</dbReference>
<dbReference type="GO" id="GO:0008673">
    <property type="term" value="F:2-dehydro-3-deoxygluconokinase activity"/>
    <property type="evidence" value="ECO:0007669"/>
    <property type="project" value="UniProtKB-EC"/>
</dbReference>
<comment type="function">
    <text evidence="10">Catalyzes the phosphorylation of 2-keto-3-deoxygluconate (KDG) to produce 2-keto-3-deoxy-6-phosphogluconate (KDPG).</text>
</comment>
<organism evidence="17 19">
    <name type="scientific">Photobacterium damsela subsp. piscicida</name>
    <name type="common">Pasteurella piscicida</name>
    <dbReference type="NCBI Taxonomy" id="38294"/>
    <lineage>
        <taxon>Bacteria</taxon>
        <taxon>Pseudomonadati</taxon>
        <taxon>Pseudomonadota</taxon>
        <taxon>Gammaproteobacteria</taxon>
        <taxon>Vibrionales</taxon>
        <taxon>Vibrionaceae</taxon>
        <taxon>Photobacterium</taxon>
    </lineage>
</organism>
<evidence type="ECO:0000256" key="7">
    <source>
        <dbReference type="ARBA" id="ARBA00043951"/>
    </source>
</evidence>
<evidence type="ECO:0000256" key="6">
    <source>
        <dbReference type="ARBA" id="ARBA00023277"/>
    </source>
</evidence>
<dbReference type="CDD" id="cd01166">
    <property type="entry name" value="KdgK"/>
    <property type="match status" value="1"/>
</dbReference>
<sequence length="324" mass="36210">MEQLPSLSKKIAIIGECMIELSGQPFAQQEQNFGGDTLNTAIYLSRLLPRLAPAYITALGLDNYSHYMVDAWQKEGINCDYVLRETRKLPGMYAIEIDPNGERSFHYWRNDSAARQMCDHPQFRTAIDYMKSCDLVYLSGISLAILPDHGKIKLLEALAEIRSCGVKIAIDSNYRPRLWRSRMNAKEWMMQLYSLADLALVTAEDEDLLHGSVNSLPSVIAKRLQGQGVEQVVVKMGKEGAQWFELGQSDVVAGNQVDNVIDTTAAGDSFNAAYLASWALGMSMSESCHWGNQLAAQVIQHKGAVIPTAYIRYLTELMDVNYDD</sequence>
<proteinExistence type="inferred from homology"/>
<feature type="domain" description="Carbohydrate kinase PfkB" evidence="15">
    <location>
        <begin position="9"/>
        <end position="307"/>
    </location>
</feature>
<comment type="catalytic activity">
    <reaction evidence="9">
        <text>2-dehydro-3-deoxy-D-gluconate + ATP = 2-dehydro-3-deoxy-6-phospho-D-gluconate + ADP + H(+)</text>
        <dbReference type="Rhea" id="RHEA:14797"/>
        <dbReference type="ChEBI" id="CHEBI:15378"/>
        <dbReference type="ChEBI" id="CHEBI:30616"/>
        <dbReference type="ChEBI" id="CHEBI:57569"/>
        <dbReference type="ChEBI" id="CHEBI:57990"/>
        <dbReference type="ChEBI" id="CHEBI:456216"/>
        <dbReference type="EC" id="2.7.1.45"/>
    </reaction>
</comment>
<name>A0A1Q9GZH3_PHODP</name>
<dbReference type="InterPro" id="IPR011611">
    <property type="entry name" value="PfkB_dom"/>
</dbReference>
<dbReference type="Proteomes" id="UP000516656">
    <property type="component" value="Chromosome 2"/>
</dbReference>
<dbReference type="GO" id="GO:0019698">
    <property type="term" value="P:D-galacturonate catabolic process"/>
    <property type="evidence" value="ECO:0007669"/>
    <property type="project" value="TreeGrafter"/>
</dbReference>
<dbReference type="Proteomes" id="UP000218676">
    <property type="component" value="Chromosome 2"/>
</dbReference>
<evidence type="ECO:0000313" key="19">
    <source>
        <dbReference type="Proteomes" id="UP000516656"/>
    </source>
</evidence>
<dbReference type="RefSeq" id="WP_069107586.1">
    <property type="nucleotide sequence ID" value="NZ_AP018046.1"/>
</dbReference>
<dbReference type="Pfam" id="PF00294">
    <property type="entry name" value="PfkB"/>
    <property type="match status" value="1"/>
</dbReference>
<evidence type="ECO:0000256" key="5">
    <source>
        <dbReference type="ARBA" id="ARBA00022840"/>
    </source>
</evidence>
<evidence type="ECO:0000313" key="17">
    <source>
        <dbReference type="EMBL" id="QOD58031.1"/>
    </source>
</evidence>
<evidence type="ECO:0000313" key="16">
    <source>
        <dbReference type="EMBL" id="BAX55827.1"/>
    </source>
</evidence>
<dbReference type="GO" id="GO:0042840">
    <property type="term" value="P:D-glucuronate catabolic process"/>
    <property type="evidence" value="ECO:0007669"/>
    <property type="project" value="TreeGrafter"/>
</dbReference>
<dbReference type="GO" id="GO:0005524">
    <property type="term" value="F:ATP binding"/>
    <property type="evidence" value="ECO:0007669"/>
    <property type="project" value="UniProtKB-KW"/>
</dbReference>
<dbReference type="PANTHER" id="PTHR43085:SF15">
    <property type="entry name" value="2-DEHYDRO-3-DEOXYGLUCONOKINASE"/>
    <property type="match status" value="1"/>
</dbReference>
<comment type="similarity">
    <text evidence="1">Belongs to the carbohydrate kinase PfkB family.</text>
</comment>
<dbReference type="AlphaFoldDB" id="A0A1Q9GZH3"/>
<evidence type="ECO:0000256" key="10">
    <source>
        <dbReference type="ARBA" id="ARBA00054997"/>
    </source>
</evidence>
<keyword evidence="5" id="KW-0067">ATP-binding</keyword>
<evidence type="ECO:0000256" key="14">
    <source>
        <dbReference type="ARBA" id="ARBA00080545"/>
    </source>
</evidence>
<dbReference type="InterPro" id="IPR029056">
    <property type="entry name" value="Ribokinase-like"/>
</dbReference>
<keyword evidence="4 17" id="KW-0418">Kinase</keyword>
<dbReference type="PROSITE" id="PS00584">
    <property type="entry name" value="PFKB_KINASES_2"/>
    <property type="match status" value="1"/>
</dbReference>
<evidence type="ECO:0000256" key="4">
    <source>
        <dbReference type="ARBA" id="ARBA00022777"/>
    </source>
</evidence>
<dbReference type="EC" id="2.7.1.45" evidence="11"/>
<evidence type="ECO:0000256" key="11">
    <source>
        <dbReference type="ARBA" id="ARBA00066369"/>
    </source>
</evidence>
<dbReference type="GO" id="GO:0006974">
    <property type="term" value="P:DNA damage response"/>
    <property type="evidence" value="ECO:0007669"/>
    <property type="project" value="TreeGrafter"/>
</dbReference>
<keyword evidence="2" id="KW-0808">Transferase</keyword>
<reference evidence="16" key="1">
    <citation type="journal article" date="2017" name="Genome Announc.">
        <title>Whole-Genome Sequence of Photobacterium damselae subsp. piscicida Strain 91-197, Isolated from Hybrid Striped Bass (Morone sp.) in the United States.</title>
        <authorList>
            <person name="Teru Y."/>
            <person name="Hikima J."/>
            <person name="Kono T."/>
            <person name="Sakai M."/>
            <person name="Takano T."/>
            <person name="Hawke J.P."/>
            <person name="Takeyama H."/>
            <person name="Aoki T."/>
        </authorList>
    </citation>
    <scope>NUCLEOTIDE SEQUENCE</scope>
    <source>
        <strain evidence="16">91-197</strain>
    </source>
</reference>
<evidence type="ECO:0000313" key="18">
    <source>
        <dbReference type="Proteomes" id="UP000218676"/>
    </source>
</evidence>
<evidence type="ECO:0000256" key="12">
    <source>
        <dbReference type="ARBA" id="ARBA00067931"/>
    </source>
</evidence>
<dbReference type="EMBL" id="AP018046">
    <property type="protein sequence ID" value="BAX55827.1"/>
    <property type="molecule type" value="Genomic_DNA"/>
</dbReference>
<accession>A0A1Q9GZH3</accession>
<evidence type="ECO:0000256" key="1">
    <source>
        <dbReference type="ARBA" id="ARBA00010688"/>
    </source>
</evidence>
<evidence type="ECO:0000256" key="9">
    <source>
        <dbReference type="ARBA" id="ARBA00050729"/>
    </source>
</evidence>
<evidence type="ECO:0000259" key="15">
    <source>
        <dbReference type="Pfam" id="PF00294"/>
    </source>
</evidence>